<evidence type="ECO:0000256" key="2">
    <source>
        <dbReference type="SAM" id="SignalP"/>
    </source>
</evidence>
<evidence type="ECO:0000256" key="1">
    <source>
        <dbReference type="SAM" id="MobiDB-lite"/>
    </source>
</evidence>
<organism evidence="3 4">
    <name type="scientific">Tuber magnatum</name>
    <name type="common">white Piedmont truffle</name>
    <dbReference type="NCBI Taxonomy" id="42249"/>
    <lineage>
        <taxon>Eukaryota</taxon>
        <taxon>Fungi</taxon>
        <taxon>Dikarya</taxon>
        <taxon>Ascomycota</taxon>
        <taxon>Pezizomycotina</taxon>
        <taxon>Pezizomycetes</taxon>
        <taxon>Pezizales</taxon>
        <taxon>Tuberaceae</taxon>
        <taxon>Tuber</taxon>
    </lineage>
</organism>
<feature type="compositionally biased region" description="Low complexity" evidence="1">
    <location>
        <begin position="107"/>
        <end position="126"/>
    </location>
</feature>
<keyword evidence="2" id="KW-0732">Signal</keyword>
<reference evidence="3 4" key="1">
    <citation type="submission" date="2018-03" db="EMBL/GenBank/DDBJ databases">
        <title>Genomes of Pezizomycetes fungi and the evolution of truffles.</title>
        <authorList>
            <person name="Murat C."/>
            <person name="Payen T."/>
            <person name="Noel B."/>
            <person name="Kuo A."/>
            <person name="Martin F.M."/>
        </authorList>
    </citation>
    <scope>NUCLEOTIDE SEQUENCE [LARGE SCALE GENOMIC DNA]</scope>
    <source>
        <strain evidence="3">091103-1</strain>
    </source>
</reference>
<evidence type="ECO:0000313" key="3">
    <source>
        <dbReference type="EMBL" id="PWW75020.1"/>
    </source>
</evidence>
<gene>
    <name evidence="3" type="ORF">C7212DRAFT_345642</name>
</gene>
<accession>A0A317SMX4</accession>
<evidence type="ECO:0000313" key="4">
    <source>
        <dbReference type="Proteomes" id="UP000246991"/>
    </source>
</evidence>
<keyword evidence="4" id="KW-1185">Reference proteome</keyword>
<protein>
    <submittedName>
        <fullName evidence="3">Uncharacterized protein</fullName>
    </submittedName>
</protein>
<name>A0A317SMX4_9PEZI</name>
<dbReference type="Proteomes" id="UP000246991">
    <property type="component" value="Unassembled WGS sequence"/>
</dbReference>
<dbReference type="EMBL" id="PYWC01000053">
    <property type="protein sequence ID" value="PWW75020.1"/>
    <property type="molecule type" value="Genomic_DNA"/>
</dbReference>
<sequence length="190" mass="20164">MNSICILLCYFCAVNWPLAHLAGGGLGSIVSGPVVYVTFGYRGAGTVSTVYGPSIISSNGKRYPSPLPLSLSPLLPPSFPLTDHHLVKTQSRTNPPPDYPLAPQNRTSTTTTASGVSSRPTAVAKRSAQKSKAKISKALFKRHVEEVTREVMADLKGVAEGDGAMMEWEEEALELLRGVVEGLLEGGGRA</sequence>
<feature type="region of interest" description="Disordered" evidence="1">
    <location>
        <begin position="88"/>
        <end position="129"/>
    </location>
</feature>
<comment type="caution">
    <text evidence="3">The sequence shown here is derived from an EMBL/GenBank/DDBJ whole genome shotgun (WGS) entry which is preliminary data.</text>
</comment>
<feature type="chain" id="PRO_5016319412" evidence="2">
    <location>
        <begin position="20"/>
        <end position="190"/>
    </location>
</feature>
<dbReference type="AlphaFoldDB" id="A0A317SMX4"/>
<feature type="signal peptide" evidence="2">
    <location>
        <begin position="1"/>
        <end position="19"/>
    </location>
</feature>
<proteinExistence type="predicted"/>